<dbReference type="InterPro" id="IPR040632">
    <property type="entry name" value="Sulfotransfer_4"/>
</dbReference>
<protein>
    <submittedName>
        <fullName evidence="2">Uncharacterized protein</fullName>
    </submittedName>
</protein>
<evidence type="ECO:0000313" key="2">
    <source>
        <dbReference type="EMBL" id="GFH45570.1"/>
    </source>
</evidence>
<sequence>MQAESSFVNFIRDCISGLSIGFQNTAWSVGKGHFRGSLRNIATSFHTSSNRKNTRISGEKKELQVIGVGAGRTGTYSLKLALDRLGYNTLHTQHIFEIPEILNLWFDLVFEPSKEKNEVFYGEKQDIFEIFDTTTAKGYNAVMDLPAALYVEELYERYPNARFILSTRANSEVWFDSFQSMQNSVESATNKGAYIYEHVHQIAIYFRWMRAIYNQDKEALQTPVGDALPKLKKDKAIEIYEAHNQKVRRIIPPNQLLEYQMGMGWKPLCDFLNINRCPNESFPRTNSKVAVEAQAISSIFLWYCGLVLCLYFFMKKVMPLVTMRCQFKPRNKIKL</sequence>
<reference evidence="2 3" key="1">
    <citation type="journal article" date="2021" name="Sci. Rep.">
        <title>The genome of the diatom Chaetoceros tenuissimus carries an ancient integrated fragment of an extant virus.</title>
        <authorList>
            <person name="Hongo Y."/>
            <person name="Kimura K."/>
            <person name="Takaki Y."/>
            <person name="Yoshida Y."/>
            <person name="Baba S."/>
            <person name="Kobayashi G."/>
            <person name="Nagasaki K."/>
            <person name="Hano T."/>
            <person name="Tomaru Y."/>
        </authorList>
    </citation>
    <scope>NUCLEOTIDE SEQUENCE [LARGE SCALE GENOMIC DNA]</scope>
    <source>
        <strain evidence="2 3">NIES-3715</strain>
    </source>
</reference>
<comment type="caution">
    <text evidence="2">The sequence shown here is derived from an EMBL/GenBank/DDBJ whole genome shotgun (WGS) entry which is preliminary data.</text>
</comment>
<proteinExistence type="predicted"/>
<feature type="transmembrane region" description="Helical" evidence="1">
    <location>
        <begin position="295"/>
        <end position="314"/>
    </location>
</feature>
<dbReference type="PANTHER" id="PTHR36978:SF4">
    <property type="entry name" value="P-LOOP CONTAINING NUCLEOSIDE TRIPHOSPHATE HYDROLASE PROTEIN"/>
    <property type="match status" value="1"/>
</dbReference>
<dbReference type="PANTHER" id="PTHR36978">
    <property type="entry name" value="P-LOOP CONTAINING NUCLEOTIDE TRIPHOSPHATE HYDROLASE"/>
    <property type="match status" value="1"/>
</dbReference>
<gene>
    <name evidence="2" type="ORF">CTEN210_02044</name>
</gene>
<dbReference type="InterPro" id="IPR027417">
    <property type="entry name" value="P-loop_NTPase"/>
</dbReference>
<evidence type="ECO:0000256" key="1">
    <source>
        <dbReference type="SAM" id="Phobius"/>
    </source>
</evidence>
<keyword evidence="1" id="KW-0812">Transmembrane</keyword>
<dbReference type="EMBL" id="BLLK01000020">
    <property type="protein sequence ID" value="GFH45570.1"/>
    <property type="molecule type" value="Genomic_DNA"/>
</dbReference>
<evidence type="ECO:0000313" key="3">
    <source>
        <dbReference type="Proteomes" id="UP001054902"/>
    </source>
</evidence>
<dbReference type="AlphaFoldDB" id="A0AAD3CJ33"/>
<keyword evidence="3" id="KW-1185">Reference proteome</keyword>
<keyword evidence="1" id="KW-1133">Transmembrane helix</keyword>
<dbReference type="Proteomes" id="UP001054902">
    <property type="component" value="Unassembled WGS sequence"/>
</dbReference>
<name>A0AAD3CJ33_9STRA</name>
<dbReference type="SUPFAM" id="SSF52540">
    <property type="entry name" value="P-loop containing nucleoside triphosphate hydrolases"/>
    <property type="match status" value="1"/>
</dbReference>
<keyword evidence="1" id="KW-0472">Membrane</keyword>
<dbReference type="Pfam" id="PF17784">
    <property type="entry name" value="Sulfotransfer_4"/>
    <property type="match status" value="1"/>
</dbReference>
<accession>A0AAD3CJ33</accession>
<organism evidence="2 3">
    <name type="scientific">Chaetoceros tenuissimus</name>
    <dbReference type="NCBI Taxonomy" id="426638"/>
    <lineage>
        <taxon>Eukaryota</taxon>
        <taxon>Sar</taxon>
        <taxon>Stramenopiles</taxon>
        <taxon>Ochrophyta</taxon>
        <taxon>Bacillariophyta</taxon>
        <taxon>Coscinodiscophyceae</taxon>
        <taxon>Chaetocerotophycidae</taxon>
        <taxon>Chaetocerotales</taxon>
        <taxon>Chaetocerotaceae</taxon>
        <taxon>Chaetoceros</taxon>
    </lineage>
</organism>
<dbReference type="Gene3D" id="3.40.50.300">
    <property type="entry name" value="P-loop containing nucleotide triphosphate hydrolases"/>
    <property type="match status" value="1"/>
</dbReference>